<feature type="signal peptide" evidence="1">
    <location>
        <begin position="1"/>
        <end position="25"/>
    </location>
</feature>
<keyword evidence="1" id="KW-0732">Signal</keyword>
<evidence type="ECO:0000256" key="1">
    <source>
        <dbReference type="SAM" id="SignalP"/>
    </source>
</evidence>
<evidence type="ECO:0000313" key="2">
    <source>
        <dbReference type="EMBL" id="CAL8069455.1"/>
    </source>
</evidence>
<evidence type="ECO:0000313" key="3">
    <source>
        <dbReference type="Proteomes" id="UP001642540"/>
    </source>
</evidence>
<name>A0ABP1PMX3_9HEXA</name>
<protein>
    <submittedName>
        <fullName evidence="2">Uncharacterized protein</fullName>
    </submittedName>
</protein>
<feature type="chain" id="PRO_5045313216" evidence="1">
    <location>
        <begin position="26"/>
        <end position="266"/>
    </location>
</feature>
<reference evidence="2 3" key="1">
    <citation type="submission" date="2024-08" db="EMBL/GenBank/DDBJ databases">
        <authorList>
            <person name="Cucini C."/>
            <person name="Frati F."/>
        </authorList>
    </citation>
    <scope>NUCLEOTIDE SEQUENCE [LARGE SCALE GENOMIC DNA]</scope>
</reference>
<gene>
    <name evidence="2" type="ORF">ODALV1_LOCUS778</name>
</gene>
<organism evidence="2 3">
    <name type="scientific">Orchesella dallaii</name>
    <dbReference type="NCBI Taxonomy" id="48710"/>
    <lineage>
        <taxon>Eukaryota</taxon>
        <taxon>Metazoa</taxon>
        <taxon>Ecdysozoa</taxon>
        <taxon>Arthropoda</taxon>
        <taxon>Hexapoda</taxon>
        <taxon>Collembola</taxon>
        <taxon>Entomobryomorpha</taxon>
        <taxon>Entomobryoidea</taxon>
        <taxon>Orchesellidae</taxon>
        <taxon>Orchesellinae</taxon>
        <taxon>Orchesella</taxon>
    </lineage>
</organism>
<comment type="caution">
    <text evidence="2">The sequence shown here is derived from an EMBL/GenBank/DDBJ whole genome shotgun (WGS) entry which is preliminary data.</text>
</comment>
<accession>A0ABP1PMX3</accession>
<dbReference type="EMBL" id="CAXLJM020000004">
    <property type="protein sequence ID" value="CAL8069455.1"/>
    <property type="molecule type" value="Genomic_DNA"/>
</dbReference>
<proteinExistence type="predicted"/>
<sequence length="266" mass="29030">MEVVMVVKISLILSFLVSVIPKSEPKSIKTEMSHNAPSASQSEVSYLVFQNSFTSPTQQPEAFSGFPEEDKKVQLPKNLRIKRCVARLPDGSLSDQYPQYSAAQWSPPLGVFTNGCKYFTKSKPRESPSPSEVVSRPMSNPFLFAALAATTLAGAFASTSIMTQRNDPKKVAKMLSRTTDDFQSKIDSIENASKLFKSLNPPNTQNRAGIDSIPIKVALSTVTVKPSVVSSYASYLPVTGSVVRMKNWIRPVTVSPTKKVSPPPKA</sequence>
<keyword evidence="3" id="KW-1185">Reference proteome</keyword>
<dbReference type="Proteomes" id="UP001642540">
    <property type="component" value="Unassembled WGS sequence"/>
</dbReference>